<dbReference type="Pfam" id="PF02330">
    <property type="entry name" value="MAM33"/>
    <property type="match status" value="1"/>
</dbReference>
<reference evidence="2 3" key="1">
    <citation type="submission" date="2023-10" db="EMBL/GenBank/DDBJ databases">
        <authorList>
            <person name="Maclean D."/>
            <person name="Macfadyen A."/>
        </authorList>
    </citation>
    <scope>NUCLEOTIDE SEQUENCE [LARGE SCALE GENOMIC DNA]</scope>
</reference>
<keyword evidence="3" id="KW-1185">Reference proteome</keyword>
<dbReference type="Proteomes" id="UP001314263">
    <property type="component" value="Unassembled WGS sequence"/>
</dbReference>
<dbReference type="PANTHER" id="PTHR10826:SF1">
    <property type="entry name" value="COMPLEMENT COMPONENT 1 Q SUBCOMPONENT-BINDING PROTEIN, MITOCHONDRIAL"/>
    <property type="match status" value="1"/>
</dbReference>
<feature type="region of interest" description="Disordered" evidence="1">
    <location>
        <begin position="191"/>
        <end position="210"/>
    </location>
</feature>
<organism evidence="2 3">
    <name type="scientific">Coccomyxa viridis</name>
    <dbReference type="NCBI Taxonomy" id="1274662"/>
    <lineage>
        <taxon>Eukaryota</taxon>
        <taxon>Viridiplantae</taxon>
        <taxon>Chlorophyta</taxon>
        <taxon>core chlorophytes</taxon>
        <taxon>Trebouxiophyceae</taxon>
        <taxon>Trebouxiophyceae incertae sedis</taxon>
        <taxon>Coccomyxaceae</taxon>
        <taxon>Coccomyxa</taxon>
    </lineage>
</organism>
<protein>
    <recommendedName>
        <fullName evidence="4">Mitochondrial glycoprotein</fullName>
    </recommendedName>
</protein>
<dbReference type="EMBL" id="CAUYUE010000008">
    <property type="protein sequence ID" value="CAK0783384.1"/>
    <property type="molecule type" value="Genomic_DNA"/>
</dbReference>
<dbReference type="InterPro" id="IPR003428">
    <property type="entry name" value="MAM33"/>
</dbReference>
<proteinExistence type="predicted"/>
<dbReference type="Gene3D" id="3.10.280.10">
    <property type="entry name" value="Mitochondrial glycoprotein"/>
    <property type="match status" value="1"/>
</dbReference>
<dbReference type="PANTHER" id="PTHR10826">
    <property type="entry name" value="COMPLEMENT COMPONENT 1"/>
    <property type="match status" value="1"/>
</dbReference>
<accession>A0AAV1I8K8</accession>
<evidence type="ECO:0000313" key="3">
    <source>
        <dbReference type="Proteomes" id="UP001314263"/>
    </source>
</evidence>
<gene>
    <name evidence="2" type="ORF">CVIRNUC_006583</name>
</gene>
<feature type="region of interest" description="Disordered" evidence="1">
    <location>
        <begin position="119"/>
        <end position="147"/>
    </location>
</feature>
<dbReference type="GO" id="GO:0005759">
    <property type="term" value="C:mitochondrial matrix"/>
    <property type="evidence" value="ECO:0007669"/>
    <property type="project" value="InterPro"/>
</dbReference>
<comment type="caution">
    <text evidence="2">The sequence shown here is derived from an EMBL/GenBank/DDBJ whole genome shotgun (WGS) entry which is preliminary data.</text>
</comment>
<evidence type="ECO:0008006" key="4">
    <source>
        <dbReference type="Google" id="ProtNLM"/>
    </source>
</evidence>
<feature type="compositionally biased region" description="Acidic residues" evidence="1">
    <location>
        <begin position="193"/>
        <end position="204"/>
    </location>
</feature>
<dbReference type="SUPFAM" id="SSF54529">
    <property type="entry name" value="Mitochondrial glycoprotein MAM33-like"/>
    <property type="match status" value="1"/>
</dbReference>
<evidence type="ECO:0000313" key="2">
    <source>
        <dbReference type="EMBL" id="CAK0783384.1"/>
    </source>
</evidence>
<name>A0AAV1I8K8_9CHLO</name>
<dbReference type="AlphaFoldDB" id="A0AAV1I8K8"/>
<sequence>MAASLAASSLRASSAGLRSNSALLVQRQRLGASAATVHRAWGGVALQPLQFNSFSASASVSATDVAAIISDELKFEQESYEKPSLSPPAGWEINEKDGRSKVSLTRDFGDEVVQVDFTAREYGTDDYEEDADEEEDDADEDDEDEVALPESMTLEVCILKENQMQVLIFEVETDGESMDVLDVSLDKMKMEAADEQDEPEDDQDSAYGGPVFSELDPKLQEAFTSYLEERGVNAELGQFIMDYSEDKEQREYMTWLKGVQSFLKQ</sequence>
<dbReference type="InterPro" id="IPR036561">
    <property type="entry name" value="MAM33_sf"/>
</dbReference>
<feature type="compositionally biased region" description="Acidic residues" evidence="1">
    <location>
        <begin position="124"/>
        <end position="147"/>
    </location>
</feature>
<evidence type="ECO:0000256" key="1">
    <source>
        <dbReference type="SAM" id="MobiDB-lite"/>
    </source>
</evidence>